<keyword evidence="3" id="KW-1277">Toxin-antitoxin system</keyword>
<dbReference type="Gene3D" id="6.10.10.120">
    <property type="entry name" value="Antitoxin ParD1-like"/>
    <property type="match status" value="1"/>
</dbReference>
<dbReference type="SUPFAM" id="SSF47598">
    <property type="entry name" value="Ribbon-helix-helix"/>
    <property type="match status" value="1"/>
</dbReference>
<evidence type="ECO:0000256" key="4">
    <source>
        <dbReference type="ARBA" id="ARBA00037106"/>
    </source>
</evidence>
<comment type="function">
    <text evidence="4">Antitoxin component of a type II toxin-antitoxin (TA) system. Neutralizes the effect of toxin ParE.</text>
</comment>
<dbReference type="InterPro" id="IPR038296">
    <property type="entry name" value="ParD_sf"/>
</dbReference>
<organism evidence="5 6">
    <name type="scientific">Cellvibrio mixtus</name>
    <dbReference type="NCBI Taxonomy" id="39650"/>
    <lineage>
        <taxon>Bacteria</taxon>
        <taxon>Pseudomonadati</taxon>
        <taxon>Pseudomonadota</taxon>
        <taxon>Gammaproteobacteria</taxon>
        <taxon>Cellvibrionales</taxon>
        <taxon>Cellvibrionaceae</taxon>
        <taxon>Cellvibrio</taxon>
    </lineage>
</organism>
<dbReference type="EMBL" id="NHNI01000001">
    <property type="protein sequence ID" value="OZY87981.1"/>
    <property type="molecule type" value="Genomic_DNA"/>
</dbReference>
<evidence type="ECO:0000313" key="5">
    <source>
        <dbReference type="EMBL" id="OZY87981.1"/>
    </source>
</evidence>
<evidence type="ECO:0000313" key="6">
    <source>
        <dbReference type="Proteomes" id="UP000216101"/>
    </source>
</evidence>
<dbReference type="InterPro" id="IPR022789">
    <property type="entry name" value="ParD"/>
</dbReference>
<keyword evidence="6" id="KW-1185">Reference proteome</keyword>
<comment type="similarity">
    <text evidence="1">Belongs to the ParD antitoxin family.</text>
</comment>
<proteinExistence type="inferred from homology"/>
<dbReference type="GO" id="GO:0006355">
    <property type="term" value="P:regulation of DNA-templated transcription"/>
    <property type="evidence" value="ECO:0007669"/>
    <property type="project" value="InterPro"/>
</dbReference>
<reference evidence="6" key="1">
    <citation type="submission" date="2017-05" db="EMBL/GenBank/DDBJ databases">
        <authorList>
            <person name="Barney B.M."/>
        </authorList>
    </citation>
    <scope>NUCLEOTIDE SEQUENCE [LARGE SCALE GENOMIC DNA]</scope>
    <source>
        <strain evidence="6">PSBB022</strain>
    </source>
</reference>
<dbReference type="AlphaFoldDB" id="A0A266QF50"/>
<dbReference type="Pfam" id="PF03693">
    <property type="entry name" value="ParD_antitoxin"/>
    <property type="match status" value="1"/>
</dbReference>
<evidence type="ECO:0000256" key="3">
    <source>
        <dbReference type="ARBA" id="ARBA00022649"/>
    </source>
</evidence>
<dbReference type="PANTHER" id="PTHR36582:SF2">
    <property type="entry name" value="ANTITOXIN PARD"/>
    <property type="match status" value="1"/>
</dbReference>
<accession>A0A266QF50</accession>
<evidence type="ECO:0000256" key="1">
    <source>
        <dbReference type="ARBA" id="ARBA00008580"/>
    </source>
</evidence>
<dbReference type="InterPro" id="IPR010985">
    <property type="entry name" value="Ribbon_hlx_hlx"/>
</dbReference>
<sequence>MAMVKKSITVTDQQDSWIKAQIELGHYGNESEVVRELIRERQLREQELQLIRAQLIKAEQGGFSSLSPDALLQEIKQGLGRDAVSNKP</sequence>
<dbReference type="PANTHER" id="PTHR36582">
    <property type="entry name" value="ANTITOXIN PARD"/>
    <property type="match status" value="1"/>
</dbReference>
<dbReference type="NCBIfam" id="TIGR02606">
    <property type="entry name" value="antidote_CC2985"/>
    <property type="match status" value="1"/>
</dbReference>
<protein>
    <recommendedName>
        <fullName evidence="2">Antitoxin ParD</fullName>
    </recommendedName>
</protein>
<evidence type="ECO:0000256" key="2">
    <source>
        <dbReference type="ARBA" id="ARBA00017940"/>
    </source>
</evidence>
<gene>
    <name evidence="5" type="ORF">CBP51_08300</name>
</gene>
<name>A0A266QF50_9GAMM</name>
<comment type="caution">
    <text evidence="5">The sequence shown here is derived from an EMBL/GenBank/DDBJ whole genome shotgun (WGS) entry which is preliminary data.</text>
</comment>
<dbReference type="Proteomes" id="UP000216101">
    <property type="component" value="Unassembled WGS sequence"/>
</dbReference>